<gene>
    <name evidence="4" type="ORF">NAES01612_LOCUS7180</name>
</gene>
<dbReference type="InterPro" id="IPR001353">
    <property type="entry name" value="Proteasome_sua/b"/>
</dbReference>
<reference evidence="4" key="1">
    <citation type="submission" date="2021-01" db="EMBL/GenBank/DDBJ databases">
        <authorList>
            <person name="Corre E."/>
            <person name="Pelletier E."/>
            <person name="Niang G."/>
            <person name="Scheremetjew M."/>
            <person name="Finn R."/>
            <person name="Kale V."/>
            <person name="Holt S."/>
            <person name="Cochrane G."/>
            <person name="Meng A."/>
            <person name="Brown T."/>
            <person name="Cohen L."/>
        </authorList>
    </citation>
    <scope>NUCLEOTIDE SEQUENCE</scope>
    <source>
        <strain evidence="4">SoJaBio B1-5/56/2</strain>
    </source>
</reference>
<dbReference type="EMBL" id="HBKR01010820">
    <property type="protein sequence ID" value="CAE2295884.1"/>
    <property type="molecule type" value="Transcribed_RNA"/>
</dbReference>
<sequence length="240" mass="26361">MFKNIYDSDAATWSPEGRLYQVEYATEAIHQGSTCVAAKSRTHCVICALKRSPQSELCSYQKKTFRISRNIGICVSGIISDARKVSAHMRMEALDHEYLHDTTISAGELMELASEKVHSYTLSASKRPLGMGFVLIGYDQSGGHIYECWPSGVALPCRISAMGVRHQLAKSYLDGCSQMQESSVDDLILTTLQALQASAKDTSLTAESISISVVGRDCDFHDCSEREISHFIDVLNAPPS</sequence>
<dbReference type="PROSITE" id="PS51475">
    <property type="entry name" value="PROTEASOME_ALPHA_2"/>
    <property type="match status" value="1"/>
</dbReference>
<dbReference type="GO" id="GO:0019773">
    <property type="term" value="C:proteasome core complex, alpha-subunit complex"/>
    <property type="evidence" value="ECO:0007669"/>
    <property type="project" value="UniProtKB-UniRule"/>
</dbReference>
<organism evidence="4">
    <name type="scientific">Paramoeba aestuarina</name>
    <dbReference type="NCBI Taxonomy" id="180227"/>
    <lineage>
        <taxon>Eukaryota</taxon>
        <taxon>Amoebozoa</taxon>
        <taxon>Discosea</taxon>
        <taxon>Flabellinia</taxon>
        <taxon>Dactylopodida</taxon>
        <taxon>Paramoebidae</taxon>
        <taxon>Paramoeba</taxon>
    </lineage>
</organism>
<dbReference type="GO" id="GO:0005634">
    <property type="term" value="C:nucleus"/>
    <property type="evidence" value="ECO:0007669"/>
    <property type="project" value="UniProtKB-ARBA"/>
</dbReference>
<dbReference type="Pfam" id="PF10584">
    <property type="entry name" value="Proteasome_A_N"/>
    <property type="match status" value="1"/>
</dbReference>
<accession>A0A7S4NMN6</accession>
<dbReference type="SMART" id="SM00948">
    <property type="entry name" value="Proteasome_A_N"/>
    <property type="match status" value="1"/>
</dbReference>
<evidence type="ECO:0000313" key="4">
    <source>
        <dbReference type="EMBL" id="CAE2295884.1"/>
    </source>
</evidence>
<evidence type="ECO:0000256" key="2">
    <source>
        <dbReference type="PROSITE-ProRule" id="PRU00808"/>
    </source>
</evidence>
<dbReference type="GO" id="GO:0010498">
    <property type="term" value="P:proteasomal protein catabolic process"/>
    <property type="evidence" value="ECO:0007669"/>
    <property type="project" value="UniProtKB-ARBA"/>
</dbReference>
<dbReference type="GO" id="GO:0006511">
    <property type="term" value="P:ubiquitin-dependent protein catabolic process"/>
    <property type="evidence" value="ECO:0007669"/>
    <property type="project" value="InterPro"/>
</dbReference>
<comment type="similarity">
    <text evidence="2">Belongs to the peptidase T1A family.</text>
</comment>
<dbReference type="InterPro" id="IPR029055">
    <property type="entry name" value="Ntn_hydrolases_N"/>
</dbReference>
<keyword evidence="1 2" id="KW-0647">Proteasome</keyword>
<protein>
    <recommendedName>
        <fullName evidence="3">Proteasome alpha-type subunits domain-containing protein</fullName>
    </recommendedName>
</protein>
<dbReference type="SUPFAM" id="SSF56235">
    <property type="entry name" value="N-terminal nucleophile aminohydrolases (Ntn hydrolases)"/>
    <property type="match status" value="1"/>
</dbReference>
<dbReference type="InterPro" id="IPR050115">
    <property type="entry name" value="Proteasome_alpha"/>
</dbReference>
<evidence type="ECO:0000259" key="3">
    <source>
        <dbReference type="SMART" id="SM00948"/>
    </source>
</evidence>
<evidence type="ECO:0000256" key="1">
    <source>
        <dbReference type="ARBA" id="ARBA00022942"/>
    </source>
</evidence>
<dbReference type="Gene3D" id="3.60.20.10">
    <property type="entry name" value="Glutamine Phosphoribosylpyrophosphate, subunit 1, domain 1"/>
    <property type="match status" value="1"/>
</dbReference>
<name>A0A7S4NMN6_9EUKA</name>
<dbReference type="PANTHER" id="PTHR11599">
    <property type="entry name" value="PROTEASOME SUBUNIT ALPHA/BETA"/>
    <property type="match status" value="1"/>
</dbReference>
<feature type="domain" description="Proteasome alpha-type subunits" evidence="3">
    <location>
        <begin position="6"/>
        <end position="28"/>
    </location>
</feature>
<dbReference type="InterPro" id="IPR000426">
    <property type="entry name" value="Proteasome_asu_N"/>
</dbReference>
<dbReference type="InterPro" id="IPR023332">
    <property type="entry name" value="Proteasome_alpha-type"/>
</dbReference>
<proteinExistence type="inferred from homology"/>
<dbReference type="Pfam" id="PF00227">
    <property type="entry name" value="Proteasome"/>
    <property type="match status" value="1"/>
</dbReference>
<dbReference type="AlphaFoldDB" id="A0A7S4NMN6"/>